<evidence type="ECO:0000256" key="1">
    <source>
        <dbReference type="SAM" id="MobiDB-lite"/>
    </source>
</evidence>
<evidence type="ECO:0000313" key="3">
    <source>
        <dbReference type="Proteomes" id="UP000235786"/>
    </source>
</evidence>
<feature type="compositionally biased region" description="Basic and acidic residues" evidence="1">
    <location>
        <begin position="84"/>
        <end position="93"/>
    </location>
</feature>
<dbReference type="Proteomes" id="UP000235786">
    <property type="component" value="Unassembled WGS sequence"/>
</dbReference>
<keyword evidence="3" id="KW-1185">Reference proteome</keyword>
<accession>A0A2J6QX61</accession>
<sequence>MQRPNQRPANFTTRIWGAPWLALTGSALRMCPAVRRSALGLDWQKMTPSQSPRQTPPRVRRHALALTAVIDQSTPPMTPPSSETRGRPPERADRGLYISRQKWICMLERERELFHITQPHG</sequence>
<name>A0A2J6QX61_HYAVF</name>
<dbReference type="AlphaFoldDB" id="A0A2J6QX61"/>
<proteinExistence type="predicted"/>
<protein>
    <submittedName>
        <fullName evidence="2">Uncharacterized protein</fullName>
    </submittedName>
</protein>
<gene>
    <name evidence="2" type="ORF">L207DRAFT_202058</name>
</gene>
<reference evidence="2 3" key="1">
    <citation type="submission" date="2016-04" db="EMBL/GenBank/DDBJ databases">
        <title>A degradative enzymes factory behind the ericoid mycorrhizal symbiosis.</title>
        <authorList>
            <consortium name="DOE Joint Genome Institute"/>
            <person name="Martino E."/>
            <person name="Morin E."/>
            <person name="Grelet G."/>
            <person name="Kuo A."/>
            <person name="Kohler A."/>
            <person name="Daghino S."/>
            <person name="Barry K."/>
            <person name="Choi C."/>
            <person name="Cichocki N."/>
            <person name="Clum A."/>
            <person name="Copeland A."/>
            <person name="Hainaut M."/>
            <person name="Haridas S."/>
            <person name="Labutti K."/>
            <person name="Lindquist E."/>
            <person name="Lipzen A."/>
            <person name="Khouja H.-R."/>
            <person name="Murat C."/>
            <person name="Ohm R."/>
            <person name="Olson A."/>
            <person name="Spatafora J."/>
            <person name="Veneault-Fourrey C."/>
            <person name="Henrissat B."/>
            <person name="Grigoriev I."/>
            <person name="Martin F."/>
            <person name="Perotto S."/>
        </authorList>
    </citation>
    <scope>NUCLEOTIDE SEQUENCE [LARGE SCALE GENOMIC DNA]</scope>
    <source>
        <strain evidence="2 3">F</strain>
    </source>
</reference>
<dbReference type="EMBL" id="KZ613965">
    <property type="protein sequence ID" value="PMD30856.1"/>
    <property type="molecule type" value="Genomic_DNA"/>
</dbReference>
<organism evidence="2 3">
    <name type="scientific">Hyaloscypha variabilis (strain UAMH 11265 / GT02V1 / F)</name>
    <name type="common">Meliniomyces variabilis</name>
    <dbReference type="NCBI Taxonomy" id="1149755"/>
    <lineage>
        <taxon>Eukaryota</taxon>
        <taxon>Fungi</taxon>
        <taxon>Dikarya</taxon>
        <taxon>Ascomycota</taxon>
        <taxon>Pezizomycotina</taxon>
        <taxon>Leotiomycetes</taxon>
        <taxon>Helotiales</taxon>
        <taxon>Hyaloscyphaceae</taxon>
        <taxon>Hyaloscypha</taxon>
        <taxon>Hyaloscypha variabilis</taxon>
    </lineage>
</organism>
<evidence type="ECO:0000313" key="2">
    <source>
        <dbReference type="EMBL" id="PMD30856.1"/>
    </source>
</evidence>
<feature type="region of interest" description="Disordered" evidence="1">
    <location>
        <begin position="70"/>
        <end position="93"/>
    </location>
</feature>